<comment type="caution">
    <text evidence="1">The sequence shown here is derived from an EMBL/GenBank/DDBJ whole genome shotgun (WGS) entry which is preliminary data.</text>
</comment>
<dbReference type="InterPro" id="IPR011652">
    <property type="entry name" value="MORN_2"/>
</dbReference>
<proteinExistence type="predicted"/>
<organism evidence="1 2">
    <name type="scientific">Croceitalea dokdonensis DOKDO 023</name>
    <dbReference type="NCBI Taxonomy" id="1300341"/>
    <lineage>
        <taxon>Bacteria</taxon>
        <taxon>Pseudomonadati</taxon>
        <taxon>Bacteroidota</taxon>
        <taxon>Flavobacteriia</taxon>
        <taxon>Flavobacteriales</taxon>
        <taxon>Flavobacteriaceae</taxon>
        <taxon>Croceitalea</taxon>
    </lineage>
</organism>
<dbReference type="Pfam" id="PF07661">
    <property type="entry name" value="MORN_2"/>
    <property type="match status" value="1"/>
</dbReference>
<dbReference type="AlphaFoldDB" id="A0A0P7AP94"/>
<dbReference type="EMBL" id="LDJX01000007">
    <property type="protein sequence ID" value="KPM30801.1"/>
    <property type="molecule type" value="Genomic_DNA"/>
</dbReference>
<evidence type="ECO:0000313" key="1">
    <source>
        <dbReference type="EMBL" id="KPM30801.1"/>
    </source>
</evidence>
<evidence type="ECO:0000313" key="2">
    <source>
        <dbReference type="Proteomes" id="UP000050280"/>
    </source>
</evidence>
<keyword evidence="2" id="KW-1185">Reference proteome</keyword>
<sequence>MSGQKLLENQILGTWEHEKPKKDPELLLNTNGIADSTVTEISFYLFQKDGVLDIKESYGQFKTNYSITDSTLNLGTRNYKILELSENRMTIEEFGDLVIFKKTLNFKRTETQIQPIPGEEKISEFFKNGKPKVLGLKENGLKNGIWTEWFENGQIKSISYYNNEAPLMTMEFDKNGVLLSKQWYDLNSNSYRTE</sequence>
<dbReference type="Proteomes" id="UP000050280">
    <property type="component" value="Unassembled WGS sequence"/>
</dbReference>
<name>A0A0P7AP94_9FLAO</name>
<dbReference type="Gene3D" id="3.90.930.1">
    <property type="match status" value="1"/>
</dbReference>
<dbReference type="OrthoDB" id="1524045at2"/>
<accession>A0A0P7AP94</accession>
<protein>
    <submittedName>
        <fullName evidence="1">Uncharacterized protein</fullName>
    </submittedName>
</protein>
<gene>
    <name evidence="1" type="ORF">I595_3298</name>
</gene>
<reference evidence="1 2" key="1">
    <citation type="submission" date="2015-09" db="EMBL/GenBank/DDBJ databases">
        <title>Genome sequence of the marine flavobacterium Croceitalea dokdonensis DOKDO 023 that contains proton- and sodium-pumping rhodopsins.</title>
        <authorList>
            <person name="Kwon S.-K."/>
            <person name="Lee H.K."/>
            <person name="Kwak M.-J."/>
            <person name="Kim J.F."/>
        </authorList>
    </citation>
    <scope>NUCLEOTIDE SEQUENCE [LARGE SCALE GENOMIC DNA]</scope>
    <source>
        <strain evidence="1 2">DOKDO 023</strain>
    </source>
</reference>
<dbReference type="SUPFAM" id="SSF82185">
    <property type="entry name" value="Histone H3 K4-specific methyltransferase SET7/9 N-terminal domain"/>
    <property type="match status" value="1"/>
</dbReference>
<dbReference type="RefSeq" id="WP_054560260.1">
    <property type="nucleotide sequence ID" value="NZ_LDJX01000007.1"/>
</dbReference>